<gene>
    <name evidence="3" type="ORF">BN1204_054270</name>
    <name evidence="2" type="ORF">NCLIV_054270</name>
</gene>
<dbReference type="RefSeq" id="XP_003885028.1">
    <property type="nucleotide sequence ID" value="XM_003884979.1"/>
</dbReference>
<dbReference type="AlphaFoldDB" id="F0VMQ4"/>
<proteinExistence type="predicted"/>
<protein>
    <submittedName>
        <fullName evidence="2">Uncharacterized protein</fullName>
    </submittedName>
</protein>
<evidence type="ECO:0000313" key="3">
    <source>
        <dbReference type="EMBL" id="CEL69723.1"/>
    </source>
</evidence>
<dbReference type="EMBL" id="LN714486">
    <property type="protein sequence ID" value="CEL69723.1"/>
    <property type="molecule type" value="Genomic_DNA"/>
</dbReference>
<reference evidence="2" key="1">
    <citation type="submission" date="2011-02" db="EMBL/GenBank/DDBJ databases">
        <authorList>
            <person name="Aslett M."/>
        </authorList>
    </citation>
    <scope>NUCLEOTIDE SEQUENCE</scope>
    <source>
        <strain evidence="2">Liverpool</strain>
    </source>
</reference>
<dbReference type="eggNOG" id="ENOG502QZSJ">
    <property type="taxonomic scope" value="Eukaryota"/>
</dbReference>
<feature type="compositionally biased region" description="Basic and acidic residues" evidence="1">
    <location>
        <begin position="581"/>
        <end position="597"/>
    </location>
</feature>
<reference evidence="3" key="4">
    <citation type="journal article" date="2015" name="PLoS ONE">
        <title>Comprehensive Evaluation of Toxoplasma gondii VEG and Neospora caninum LIV Genomes with Tachyzoite Stage Transcriptome and Proteome Defines Novel Transcript Features.</title>
        <authorList>
            <person name="Ramaprasad A."/>
            <person name="Mourier T."/>
            <person name="Naeem R."/>
            <person name="Malas T.B."/>
            <person name="Moussa E."/>
            <person name="Panigrahi A."/>
            <person name="Vermont S.J."/>
            <person name="Otto T.D."/>
            <person name="Wastling J."/>
            <person name="Pain A."/>
        </authorList>
    </citation>
    <scope>NUCLEOTIDE SEQUENCE</scope>
    <source>
        <strain evidence="3">Liverpool</strain>
    </source>
</reference>
<dbReference type="EMBL" id="FR823392">
    <property type="protein sequence ID" value="CBZ55000.1"/>
    <property type="molecule type" value="Genomic_DNA"/>
</dbReference>
<organism evidence="2 4">
    <name type="scientific">Neospora caninum (strain Liverpool)</name>
    <dbReference type="NCBI Taxonomy" id="572307"/>
    <lineage>
        <taxon>Eukaryota</taxon>
        <taxon>Sar</taxon>
        <taxon>Alveolata</taxon>
        <taxon>Apicomplexa</taxon>
        <taxon>Conoidasida</taxon>
        <taxon>Coccidia</taxon>
        <taxon>Eucoccidiorida</taxon>
        <taxon>Eimeriorina</taxon>
        <taxon>Sarcocystidae</taxon>
        <taxon>Neospora</taxon>
    </lineage>
</organism>
<feature type="compositionally biased region" description="Acidic residues" evidence="1">
    <location>
        <begin position="954"/>
        <end position="963"/>
    </location>
</feature>
<feature type="compositionally biased region" description="Acidic residues" evidence="1">
    <location>
        <begin position="857"/>
        <end position="871"/>
    </location>
</feature>
<feature type="region of interest" description="Disordered" evidence="1">
    <location>
        <begin position="565"/>
        <end position="716"/>
    </location>
</feature>
<dbReference type="GeneID" id="13441033"/>
<name>F0VMQ4_NEOCL</name>
<dbReference type="OrthoDB" id="9886994at2759"/>
<dbReference type="OMA" id="PEMATCA"/>
<reference evidence="4" key="3">
    <citation type="journal article" date="2012" name="PLoS Pathog.">
        <title>Comparative genomics of the apicomplexan parasites Toxoplasma gondii and Neospora caninum: Coccidia differing in host range and transmission strategy.</title>
        <authorList>
            <person name="Reid A.J."/>
            <person name="Vermont S.J."/>
            <person name="Cotton J.A."/>
            <person name="Harris D."/>
            <person name="Hill-Cawthorne G.A."/>
            <person name="Konen-Waisman S."/>
            <person name="Latham S.M."/>
            <person name="Mourier T."/>
            <person name="Norton R."/>
            <person name="Quail M.A."/>
            <person name="Sanders M."/>
            <person name="Shanmugam D."/>
            <person name="Sohal A."/>
            <person name="Wasmuth J.D."/>
            <person name="Brunk B."/>
            <person name="Grigg M.E."/>
            <person name="Howard J.C."/>
            <person name="Parkinson J."/>
            <person name="Roos D.S."/>
            <person name="Trees A.J."/>
            <person name="Berriman M."/>
            <person name="Pain A."/>
            <person name="Wastling J.M."/>
        </authorList>
    </citation>
    <scope>NUCLEOTIDE SEQUENCE [LARGE SCALE GENOMIC DNA]</scope>
    <source>
        <strain evidence="4">Liverpool</strain>
    </source>
</reference>
<dbReference type="InParanoid" id="F0VMQ4"/>
<feature type="compositionally biased region" description="Basic and acidic residues" evidence="1">
    <location>
        <begin position="411"/>
        <end position="431"/>
    </location>
</feature>
<dbReference type="VEuPathDB" id="ToxoDB:NCLIV_054270"/>
<feature type="region of interest" description="Disordered" evidence="1">
    <location>
        <begin position="837"/>
        <end position="963"/>
    </location>
</feature>
<feature type="region of interest" description="Disordered" evidence="1">
    <location>
        <begin position="1"/>
        <end position="61"/>
    </location>
</feature>
<feature type="compositionally biased region" description="Basic and acidic residues" evidence="1">
    <location>
        <begin position="902"/>
        <end position="918"/>
    </location>
</feature>
<feature type="compositionally biased region" description="Basic and acidic residues" evidence="1">
    <location>
        <begin position="703"/>
        <end position="716"/>
    </location>
</feature>
<evidence type="ECO:0000313" key="4">
    <source>
        <dbReference type="Proteomes" id="UP000007494"/>
    </source>
</evidence>
<keyword evidence="4" id="KW-1185">Reference proteome</keyword>
<reference evidence="2" key="2">
    <citation type="submission" date="2011-03" db="EMBL/GenBank/DDBJ databases">
        <title>Comparative genomics and transcriptomics of Neospora caninum and Toxoplasma gondii.</title>
        <authorList>
            <person name="Reid A.J."/>
            <person name="Sohal A."/>
            <person name="Harris D."/>
            <person name="Quail M."/>
            <person name="Sanders M."/>
            <person name="Berriman M."/>
            <person name="Wastling J.M."/>
            <person name="Pain A."/>
        </authorList>
    </citation>
    <scope>NUCLEOTIDE SEQUENCE</scope>
    <source>
        <strain evidence="2">Liverpool</strain>
    </source>
</reference>
<dbReference type="Proteomes" id="UP000007494">
    <property type="component" value="Chromosome XI"/>
</dbReference>
<feature type="region of interest" description="Disordered" evidence="1">
    <location>
        <begin position="398"/>
        <end position="431"/>
    </location>
</feature>
<evidence type="ECO:0000256" key="1">
    <source>
        <dbReference type="SAM" id="MobiDB-lite"/>
    </source>
</evidence>
<sequence length="963" mass="103951">MLPPFDTDPPEWGTAGKRARVQTDPGDAFCFSSRTGRNGLSGVRPSGSLGQSPQRDDKGVSTAYSGFSRLLGTSQESISTAETSVSFDARLPKCEVGVPAFSSLRTPPADGRVLERLLTTASDIFRLPKRCLSPRSRHSESRFCETQRSASVATPDLGRHAGDGCICALSTASRGSADDTDSVWEAAWPAERQPLDAPLPCCPGPRDAALIGRRGADYVARGQRRANTESLASREATDEGDPPSAELPEDVWERSVQRILGEAASALRRYSVEGRDIRVSAPGGVSRARGEALLDDELLSRAFAQGAPGKLVLGNRSETVHADGVRLERNSGVNREGRGAAAASPFCVGDACLCPCGPRESQAGPSASREAAECLERLRERNQEKAARLSLALMLSRSPLHSATSRSPRTGRLESDEEGRGREDGGLLEKRARHDIPAALRSSVEAALAGEEDWESARGLCDRAQKPHVDLEGRRVRSLLSEVADRVEGKRRREEEPEMATCACAGPDGDDRLSCFSARAAPRAFDRLCLETSLRAGLTGDRHSPCRRTLSKSLNTELPALSFRARGDAGLSPAGGQTRSRCVDDDLRNPSPRERDTASFPASSFFVPSLRGHQGRRDRQAPLSDPEASEEQARQSDLAAADAGFFVPQKGRSLGGPPDRETEDSDDGKSRRRGIARLTRATSPGDKEGAGNGRSVASLGVDAQRHERNGRGDEEDRNLPDCWTIGQKDHFTEKYKWLFLSGGMLGCLYCRAMKDRGLRARKRGMKIVSHWADGAVKPSGASRVTNMRSLRKKICRHQDSRTHKEAAELLGEASQKDACERSQRGMYEAAKMALLTSPPAAADDKDDCADELHSDEASDESDGGEPGDEPENGAGSSRGGRGPASGDRERLHEEEDASVNSRSKEEKREKKSVEKKSSAEAAEASGVVGSRERLGERDEETPLQARDTKAVLESGDDTETQKQ</sequence>
<feature type="region of interest" description="Disordered" evidence="1">
    <location>
        <begin position="221"/>
        <end position="248"/>
    </location>
</feature>
<accession>F0VMQ4</accession>
<evidence type="ECO:0000313" key="2">
    <source>
        <dbReference type="EMBL" id="CBZ55000.1"/>
    </source>
</evidence>
<feature type="compositionally biased region" description="Low complexity" evidence="1">
    <location>
        <begin position="598"/>
        <end position="609"/>
    </location>
</feature>